<dbReference type="InterPro" id="IPR027266">
    <property type="entry name" value="TrmE/GcvT-like"/>
</dbReference>
<comment type="caution">
    <text evidence="1">The sequence shown here is derived from an EMBL/GenBank/DDBJ whole genome shotgun (WGS) entry which is preliminary data.</text>
</comment>
<dbReference type="SUPFAM" id="SSF103025">
    <property type="entry name" value="Folate-binding domain"/>
    <property type="match status" value="1"/>
</dbReference>
<evidence type="ECO:0000313" key="1">
    <source>
        <dbReference type="EMBL" id="MFC6640515.1"/>
    </source>
</evidence>
<sequence>MSEPVTALKNARYDAGIATISEVAPLGMITIRGDLDAPYVRKVTKKLTGVDRPEHGQCQFEGAAGVAWMSPDELLLFCPHPQVPEVLARLHAAFEDTHTTAVDVSGARAVFRVEGPHAREVLAKLAPVDLAPGQFTSGMFRRTRMGQVPAALWLREDGAFEVICFRSVAQYMFDLLSVAAQPGSEVGHFQTV</sequence>
<dbReference type="Proteomes" id="UP001596403">
    <property type="component" value="Unassembled WGS sequence"/>
</dbReference>
<gene>
    <name evidence="1" type="ORF">ACFQAU_00890</name>
</gene>
<keyword evidence="2" id="KW-1185">Reference proteome</keyword>
<dbReference type="Pfam" id="PF04268">
    <property type="entry name" value="SoxG"/>
    <property type="match status" value="1"/>
</dbReference>
<organism evidence="1 2">
    <name type="scientific">Sulfitobacter profundi</name>
    <dbReference type="NCBI Taxonomy" id="2679961"/>
    <lineage>
        <taxon>Bacteria</taxon>
        <taxon>Pseudomonadati</taxon>
        <taxon>Pseudomonadota</taxon>
        <taxon>Alphaproteobacteria</taxon>
        <taxon>Rhodobacterales</taxon>
        <taxon>Roseobacteraceae</taxon>
        <taxon>Sulfitobacter</taxon>
    </lineage>
</organism>
<evidence type="ECO:0000313" key="2">
    <source>
        <dbReference type="Proteomes" id="UP001596403"/>
    </source>
</evidence>
<name>A0ABW1YV73_9RHOB</name>
<dbReference type="InterPro" id="IPR007375">
    <property type="entry name" value="SoxG"/>
</dbReference>
<reference evidence="2" key="1">
    <citation type="journal article" date="2019" name="Int. J. Syst. Evol. Microbiol.">
        <title>The Global Catalogue of Microorganisms (GCM) 10K type strain sequencing project: providing services to taxonomists for standard genome sequencing and annotation.</title>
        <authorList>
            <consortium name="The Broad Institute Genomics Platform"/>
            <consortium name="The Broad Institute Genome Sequencing Center for Infectious Disease"/>
            <person name="Wu L."/>
            <person name="Ma J."/>
        </authorList>
    </citation>
    <scope>NUCLEOTIDE SEQUENCE [LARGE SCALE GENOMIC DNA]</scope>
    <source>
        <strain evidence="2">NBRC 111368</strain>
    </source>
</reference>
<dbReference type="Gene3D" id="3.30.70.1520">
    <property type="entry name" value="Heterotetrameric sarcosine oxidase"/>
    <property type="match status" value="1"/>
</dbReference>
<protein>
    <submittedName>
        <fullName evidence="1">Sarcosine oxidase subunit gamma</fullName>
    </submittedName>
</protein>
<dbReference type="Gene3D" id="3.30.1360.120">
    <property type="entry name" value="Probable tRNA modification gtpase trme, domain 1"/>
    <property type="match status" value="1"/>
</dbReference>
<accession>A0ABW1YV73</accession>
<dbReference type="EMBL" id="JBHSWA010000001">
    <property type="protein sequence ID" value="MFC6640515.1"/>
    <property type="molecule type" value="Genomic_DNA"/>
</dbReference>
<proteinExistence type="predicted"/>
<dbReference type="RefSeq" id="WP_132443688.1">
    <property type="nucleotide sequence ID" value="NZ_JBHSWA010000001.1"/>
</dbReference>